<feature type="compositionally biased region" description="Polar residues" evidence="1">
    <location>
        <begin position="491"/>
        <end position="504"/>
    </location>
</feature>
<feature type="compositionally biased region" description="Basic and acidic residues" evidence="1">
    <location>
        <begin position="505"/>
        <end position="546"/>
    </location>
</feature>
<feature type="region of interest" description="Disordered" evidence="1">
    <location>
        <begin position="1"/>
        <end position="582"/>
    </location>
</feature>
<evidence type="ECO:0000256" key="1">
    <source>
        <dbReference type="SAM" id="MobiDB-lite"/>
    </source>
</evidence>
<evidence type="ECO:0000313" key="2">
    <source>
        <dbReference type="EMBL" id="KAK5870635.1"/>
    </source>
</evidence>
<sequence>MEAEGERAPLLAGREEDHVGNRGGEEIKSESEHKDNTPQNQCVTKPHMDRTEGGKAATSVNHEQVPFVPKEGGTDTNQDMIGGQGKSDAAKGEGGQTIVKDNVESGLPLVNTEGEKEQQQNVHHDQEVQEVEEKHQGMMTFEGNSDIPSKTAKKKNKRKTAKKGGSEQRKQQENWSEPMPPEAERTRVENQSEIQNGGETEKKETVFTFRMGNQHVFEDRRLKGGEAEEDEKEAHQKGNQSNIHSSSEMRVENQRVEDEPKVENKRTVQETQNRKDAEKEKIPLKTPEEVKLTRDSSKQEAGHEEKKGKDERGNQRNVRRMTEREAENKKEPIDKKVEDTEEKVCPSVSREVTHKPEFQINQLKSGHQQDTSVMNLDETKEEQGLSKKCQERQTEGLQTDNRADKKRQEAQQQAAQQVDEDKKGIDERGNQRNVRRTTERKAGSQHDKNRTEETQVGESVRRKVSENLNVKGNQGTAERQNCNRPEDSELQAGNLQEDTSLMNQEENKQQPEHLTKRREWEKRRKGFQSDKGADFNETPENKKIRGEVQQQAGGQMDQMEGIREQIEDNTNTGREVQGQEEQHVQLMENDGRKQLIAKRRLKQQHKEEKKPQVHQRHTFQKKNHEAEGSDQTQDISQKLKYEETLMEVNTSQDQAAQEGQDVVMDSQEGDEDMEDEDL</sequence>
<reference evidence="2 3" key="1">
    <citation type="journal article" date="2023" name="Genes (Basel)">
        <title>Chromosome-Level Genome Assembly and Circadian Gene Repertoire of the Patagonia Blennie Eleginops maclovinus-The Closest Ancestral Proxy of Antarctic Cryonotothenioids.</title>
        <authorList>
            <person name="Cheng C.C."/>
            <person name="Rivera-Colon A.G."/>
            <person name="Minhas B.F."/>
            <person name="Wilson L."/>
            <person name="Rayamajhi N."/>
            <person name="Vargas-Chacoff L."/>
            <person name="Catchen J.M."/>
        </authorList>
    </citation>
    <scope>NUCLEOTIDE SEQUENCE [LARGE SCALE GENOMIC DNA]</scope>
    <source>
        <strain evidence="2">JMC-PN-2008</strain>
    </source>
</reference>
<dbReference type="AlphaFoldDB" id="A0AAN7XY80"/>
<feature type="compositionally biased region" description="Polar residues" evidence="1">
    <location>
        <begin position="466"/>
        <end position="483"/>
    </location>
</feature>
<dbReference type="EMBL" id="JAUZQC010000005">
    <property type="protein sequence ID" value="KAK5870635.1"/>
    <property type="molecule type" value="Genomic_DNA"/>
</dbReference>
<evidence type="ECO:0000313" key="3">
    <source>
        <dbReference type="Proteomes" id="UP001346869"/>
    </source>
</evidence>
<feature type="compositionally biased region" description="Basic and acidic residues" evidence="1">
    <location>
        <begin position="377"/>
        <end position="394"/>
    </location>
</feature>
<feature type="region of interest" description="Disordered" evidence="1">
    <location>
        <begin position="601"/>
        <end position="678"/>
    </location>
</feature>
<feature type="compositionally biased region" description="Polar residues" evidence="1">
    <location>
        <begin position="359"/>
        <end position="374"/>
    </location>
</feature>
<gene>
    <name evidence="2" type="ORF">PBY51_003566</name>
</gene>
<accession>A0AAN7XY80</accession>
<feature type="compositionally biased region" description="Polar residues" evidence="1">
    <location>
        <begin position="237"/>
        <end position="246"/>
    </location>
</feature>
<feature type="compositionally biased region" description="Polar residues" evidence="1">
    <location>
        <begin position="647"/>
        <end position="657"/>
    </location>
</feature>
<feature type="compositionally biased region" description="Basic and acidic residues" evidence="1">
    <location>
        <begin position="1"/>
        <end position="36"/>
    </location>
</feature>
<comment type="caution">
    <text evidence="2">The sequence shown here is derived from an EMBL/GenBank/DDBJ whole genome shotgun (WGS) entry which is preliminary data.</text>
</comment>
<feature type="compositionally biased region" description="Acidic residues" evidence="1">
    <location>
        <begin position="667"/>
        <end position="678"/>
    </location>
</feature>
<keyword evidence="3" id="KW-1185">Reference proteome</keyword>
<proteinExistence type="predicted"/>
<feature type="compositionally biased region" description="Basic and acidic residues" evidence="1">
    <location>
        <begin position="247"/>
        <end position="344"/>
    </location>
</feature>
<name>A0AAN7XY80_ELEMC</name>
<feature type="compositionally biased region" description="Basic and acidic residues" evidence="1">
    <location>
        <begin position="113"/>
        <end position="136"/>
    </location>
</feature>
<organism evidence="2 3">
    <name type="scientific">Eleginops maclovinus</name>
    <name type="common">Patagonian blennie</name>
    <name type="synonym">Eleginus maclovinus</name>
    <dbReference type="NCBI Taxonomy" id="56733"/>
    <lineage>
        <taxon>Eukaryota</taxon>
        <taxon>Metazoa</taxon>
        <taxon>Chordata</taxon>
        <taxon>Craniata</taxon>
        <taxon>Vertebrata</taxon>
        <taxon>Euteleostomi</taxon>
        <taxon>Actinopterygii</taxon>
        <taxon>Neopterygii</taxon>
        <taxon>Teleostei</taxon>
        <taxon>Neoteleostei</taxon>
        <taxon>Acanthomorphata</taxon>
        <taxon>Eupercaria</taxon>
        <taxon>Perciformes</taxon>
        <taxon>Notothenioidei</taxon>
        <taxon>Eleginopidae</taxon>
        <taxon>Eleginops</taxon>
    </lineage>
</organism>
<reference evidence="2 3" key="2">
    <citation type="journal article" date="2023" name="Mol. Biol. Evol.">
        <title>Genomics of Secondarily Temperate Adaptation in the Only Non-Antarctic Icefish.</title>
        <authorList>
            <person name="Rivera-Colon A.G."/>
            <person name="Rayamajhi N."/>
            <person name="Minhas B.F."/>
            <person name="Madrigal G."/>
            <person name="Bilyk K.T."/>
            <person name="Yoon V."/>
            <person name="Hune M."/>
            <person name="Gregory S."/>
            <person name="Cheng C.H.C."/>
            <person name="Catchen J.M."/>
        </authorList>
    </citation>
    <scope>NUCLEOTIDE SEQUENCE [LARGE SCALE GENOMIC DNA]</scope>
    <source>
        <strain evidence="2">JMC-PN-2008</strain>
    </source>
</reference>
<dbReference type="Proteomes" id="UP001346869">
    <property type="component" value="Unassembled WGS sequence"/>
</dbReference>
<feature type="compositionally biased region" description="Basic and acidic residues" evidence="1">
    <location>
        <begin position="419"/>
        <end position="465"/>
    </location>
</feature>
<feature type="compositionally biased region" description="Basic residues" evidence="1">
    <location>
        <begin position="612"/>
        <end position="621"/>
    </location>
</feature>
<feature type="compositionally biased region" description="Basic residues" evidence="1">
    <location>
        <begin position="151"/>
        <end position="162"/>
    </location>
</feature>
<protein>
    <submittedName>
        <fullName evidence="2">Uncharacterized protein</fullName>
    </submittedName>
</protein>
<feature type="compositionally biased region" description="Basic and acidic residues" evidence="1">
    <location>
        <begin position="216"/>
        <end position="236"/>
    </location>
</feature>